<dbReference type="Proteomes" id="UP000887569">
    <property type="component" value="Unplaced"/>
</dbReference>
<dbReference type="InterPro" id="IPR015943">
    <property type="entry name" value="WD40/YVTN_repeat-like_dom_sf"/>
</dbReference>
<dbReference type="SMART" id="SM00320">
    <property type="entry name" value="WD40"/>
    <property type="match status" value="3"/>
</dbReference>
<dbReference type="Gene3D" id="1.20.1280.50">
    <property type="match status" value="1"/>
</dbReference>
<organism evidence="3 4">
    <name type="scientific">Parascaris univalens</name>
    <name type="common">Nematode worm</name>
    <dbReference type="NCBI Taxonomy" id="6257"/>
    <lineage>
        <taxon>Eukaryota</taxon>
        <taxon>Metazoa</taxon>
        <taxon>Ecdysozoa</taxon>
        <taxon>Nematoda</taxon>
        <taxon>Chromadorea</taxon>
        <taxon>Rhabditida</taxon>
        <taxon>Spirurina</taxon>
        <taxon>Ascaridomorpha</taxon>
        <taxon>Ascaridoidea</taxon>
        <taxon>Ascarididae</taxon>
        <taxon>Parascaris</taxon>
    </lineage>
</organism>
<dbReference type="PANTHER" id="PTHR20995">
    <property type="entry name" value="F-BOX/WD REPEAT-CONTAINING PROTEIN 5"/>
    <property type="match status" value="1"/>
</dbReference>
<evidence type="ECO:0000313" key="4">
    <source>
        <dbReference type="WBParaSite" id="PgB19_g014_t01"/>
    </source>
</evidence>
<evidence type="ECO:0000256" key="1">
    <source>
        <dbReference type="SAM" id="MobiDB-lite"/>
    </source>
</evidence>
<dbReference type="InterPro" id="IPR036322">
    <property type="entry name" value="WD40_repeat_dom_sf"/>
</dbReference>
<feature type="region of interest" description="Disordered" evidence="1">
    <location>
        <begin position="383"/>
        <end position="405"/>
    </location>
</feature>
<dbReference type="PROSITE" id="PS50181">
    <property type="entry name" value="FBOX"/>
    <property type="match status" value="1"/>
</dbReference>
<protein>
    <submittedName>
        <fullName evidence="4">F-box domain-containing protein</fullName>
    </submittedName>
</protein>
<dbReference type="GO" id="GO:0016567">
    <property type="term" value="P:protein ubiquitination"/>
    <property type="evidence" value="ECO:0007669"/>
    <property type="project" value="InterPro"/>
</dbReference>
<dbReference type="SUPFAM" id="SSF50978">
    <property type="entry name" value="WD40 repeat-like"/>
    <property type="match status" value="1"/>
</dbReference>
<dbReference type="WBParaSite" id="PgB19_g014_t01">
    <property type="protein sequence ID" value="PgB19_g014_t01"/>
    <property type="gene ID" value="PgB19_g014"/>
</dbReference>
<sequence>MNEGWGELPSELLILVMSYMNAKELARMGNVNYHWKRVGEDDSLWRPLFIRDYKLPFDTKLKVYDRWVDEYKLLKYEAPIILSENLRDCPNGLSHVSFSSDGRLFCTTANDASFKIWTATCPTYLIHERHLGETLEWERALYSQFSPDSKFLLVSGIKDSGSGEIAIFSVDADEAEVHFSSRVSNSPADIGGCWYNNSHIFTSDIFPFDRNSMIGSSVSLIWVCSAASPWKVASDSVLSPLLRILNQGGGYCQMMTLGRYVSTRLRSVVIMARRAALEHTTLSAKMAELIGDIDANAESRSDLVKKRLDELCTGYSRGCGGCSMNHCGDEDDPDAIFICCACCCHEQGDRLLIYALGESDTAPPHSVGLKIVEGAQVTGQLYNSSSSKRFPKSRTDKERDRSSPDDQLSSIMAMIDLPDHVIDLRAHIMGIALSTDQRYLYVNVTHDNFIGELNFDYLAEIRVINLSSMTFEKSYFGHFANASDRFPCSIGGHYVASASLDGGRVWSREYRCIIGRLQHDGAASAVALSPLDGEMLVSVGNTDGRIKIWTSKKLLTRITVPNDFIPVISYGAILVEWS</sequence>
<dbReference type="SUPFAM" id="SSF81383">
    <property type="entry name" value="F-box domain"/>
    <property type="match status" value="1"/>
</dbReference>
<dbReference type="Pfam" id="PF00400">
    <property type="entry name" value="WD40"/>
    <property type="match status" value="1"/>
</dbReference>
<evidence type="ECO:0000313" key="3">
    <source>
        <dbReference type="Proteomes" id="UP000887569"/>
    </source>
</evidence>
<feature type="compositionally biased region" description="Basic and acidic residues" evidence="1">
    <location>
        <begin position="393"/>
        <end position="404"/>
    </location>
</feature>
<dbReference type="InterPro" id="IPR001810">
    <property type="entry name" value="F-box_dom"/>
</dbReference>
<dbReference type="AlphaFoldDB" id="A0A914ZSS2"/>
<reference evidence="4" key="1">
    <citation type="submission" date="2022-11" db="UniProtKB">
        <authorList>
            <consortium name="WormBaseParasite"/>
        </authorList>
    </citation>
    <scope>IDENTIFICATION</scope>
</reference>
<dbReference type="Pfam" id="PF12937">
    <property type="entry name" value="F-box-like"/>
    <property type="match status" value="1"/>
</dbReference>
<dbReference type="InterPro" id="IPR042508">
    <property type="entry name" value="FBXW5"/>
</dbReference>
<dbReference type="InterPro" id="IPR036047">
    <property type="entry name" value="F-box-like_dom_sf"/>
</dbReference>
<dbReference type="GO" id="GO:0019005">
    <property type="term" value="C:SCF ubiquitin ligase complex"/>
    <property type="evidence" value="ECO:0007669"/>
    <property type="project" value="InterPro"/>
</dbReference>
<dbReference type="SMART" id="SM00256">
    <property type="entry name" value="FBOX"/>
    <property type="match status" value="1"/>
</dbReference>
<dbReference type="PANTHER" id="PTHR20995:SF17">
    <property type="entry name" value="F-BOX_WD REPEAT-CONTAINING PROTEIN 5"/>
    <property type="match status" value="1"/>
</dbReference>
<keyword evidence="3" id="KW-1185">Reference proteome</keyword>
<proteinExistence type="predicted"/>
<name>A0A914ZSS2_PARUN</name>
<accession>A0A914ZSS2</accession>
<dbReference type="Gene3D" id="2.130.10.10">
    <property type="entry name" value="YVTN repeat-like/Quinoprotein amine dehydrogenase"/>
    <property type="match status" value="2"/>
</dbReference>
<feature type="domain" description="F-box" evidence="2">
    <location>
        <begin position="2"/>
        <end position="48"/>
    </location>
</feature>
<dbReference type="GO" id="GO:0080008">
    <property type="term" value="C:Cul4-RING E3 ubiquitin ligase complex"/>
    <property type="evidence" value="ECO:0007669"/>
    <property type="project" value="InterPro"/>
</dbReference>
<dbReference type="InterPro" id="IPR001680">
    <property type="entry name" value="WD40_rpt"/>
</dbReference>
<evidence type="ECO:0000259" key="2">
    <source>
        <dbReference type="PROSITE" id="PS50181"/>
    </source>
</evidence>